<evidence type="ECO:0000313" key="8">
    <source>
        <dbReference type="Proteomes" id="UP000230069"/>
    </source>
</evidence>
<dbReference type="PROSITE" id="PS50888">
    <property type="entry name" value="BHLH"/>
    <property type="match status" value="1"/>
</dbReference>
<dbReference type="InterPro" id="IPR011598">
    <property type="entry name" value="bHLH_dom"/>
</dbReference>
<feature type="compositionally biased region" description="Basic and acidic residues" evidence="5">
    <location>
        <begin position="142"/>
        <end position="165"/>
    </location>
</feature>
<keyword evidence="8" id="KW-1185">Reference proteome</keyword>
<keyword evidence="2" id="KW-0805">Transcription regulation</keyword>
<keyword evidence="4" id="KW-0539">Nucleus</keyword>
<dbReference type="PANTHER" id="PTHR12565">
    <property type="entry name" value="STEROL REGULATORY ELEMENT-BINDING PROTEIN"/>
    <property type="match status" value="1"/>
</dbReference>
<evidence type="ECO:0000256" key="4">
    <source>
        <dbReference type="ARBA" id="ARBA00023242"/>
    </source>
</evidence>
<dbReference type="Proteomes" id="UP000230069">
    <property type="component" value="Unassembled WGS sequence"/>
</dbReference>
<evidence type="ECO:0000259" key="6">
    <source>
        <dbReference type="PROSITE" id="PS50888"/>
    </source>
</evidence>
<feature type="compositionally biased region" description="Basic residues" evidence="5">
    <location>
        <begin position="132"/>
        <end position="141"/>
    </location>
</feature>
<dbReference type="SUPFAM" id="SSF47459">
    <property type="entry name" value="HLH, helix-loop-helix DNA-binding domain"/>
    <property type="match status" value="1"/>
</dbReference>
<dbReference type="PANTHER" id="PTHR12565:SF431">
    <property type="entry name" value="TRANSCRIPTION FACTOR BHLH137"/>
    <property type="match status" value="1"/>
</dbReference>
<evidence type="ECO:0000256" key="3">
    <source>
        <dbReference type="ARBA" id="ARBA00023163"/>
    </source>
</evidence>
<dbReference type="EMBL" id="KZ305097">
    <property type="protein sequence ID" value="PIA27325.1"/>
    <property type="molecule type" value="Genomic_DNA"/>
</dbReference>
<accession>A0A2G5C7U2</accession>
<dbReference type="OrthoDB" id="1928604at2759"/>
<dbReference type="InterPro" id="IPR036638">
    <property type="entry name" value="HLH_DNA-bd_sf"/>
</dbReference>
<evidence type="ECO:0000256" key="1">
    <source>
        <dbReference type="ARBA" id="ARBA00004123"/>
    </source>
</evidence>
<feature type="region of interest" description="Disordered" evidence="5">
    <location>
        <begin position="88"/>
        <end position="171"/>
    </location>
</feature>
<organism evidence="7 8">
    <name type="scientific">Aquilegia coerulea</name>
    <name type="common">Rocky mountain columbine</name>
    <dbReference type="NCBI Taxonomy" id="218851"/>
    <lineage>
        <taxon>Eukaryota</taxon>
        <taxon>Viridiplantae</taxon>
        <taxon>Streptophyta</taxon>
        <taxon>Embryophyta</taxon>
        <taxon>Tracheophyta</taxon>
        <taxon>Spermatophyta</taxon>
        <taxon>Magnoliopsida</taxon>
        <taxon>Ranunculales</taxon>
        <taxon>Ranunculaceae</taxon>
        <taxon>Thalictroideae</taxon>
        <taxon>Aquilegia</taxon>
    </lineage>
</organism>
<dbReference type="FunFam" id="4.10.280.10:FF:000002">
    <property type="entry name" value="Basic helix-loop-helix transcription factor"/>
    <property type="match status" value="1"/>
</dbReference>
<evidence type="ECO:0000256" key="5">
    <source>
        <dbReference type="SAM" id="MobiDB-lite"/>
    </source>
</evidence>
<dbReference type="Gene3D" id="4.10.280.10">
    <property type="entry name" value="Helix-loop-helix DNA-binding domain"/>
    <property type="match status" value="1"/>
</dbReference>
<evidence type="ECO:0000313" key="7">
    <source>
        <dbReference type="EMBL" id="PIA27325.1"/>
    </source>
</evidence>
<feature type="domain" description="BHLH" evidence="6">
    <location>
        <begin position="180"/>
        <end position="230"/>
    </location>
</feature>
<dbReference type="SMART" id="SM00353">
    <property type="entry name" value="HLH"/>
    <property type="match status" value="1"/>
</dbReference>
<dbReference type="STRING" id="218851.A0A2G5C7U2"/>
<gene>
    <name evidence="7" type="ORF">AQUCO_08000003v1</name>
</gene>
<proteinExistence type="predicted"/>
<evidence type="ECO:0000256" key="2">
    <source>
        <dbReference type="ARBA" id="ARBA00023015"/>
    </source>
</evidence>
<keyword evidence="3" id="KW-0804">Transcription</keyword>
<comment type="subcellular location">
    <subcellularLocation>
        <location evidence="1">Nucleus</location>
    </subcellularLocation>
</comment>
<reference evidence="7 8" key="1">
    <citation type="submission" date="2017-09" db="EMBL/GenBank/DDBJ databases">
        <title>WGS assembly of Aquilegia coerulea Goldsmith.</title>
        <authorList>
            <person name="Hodges S."/>
            <person name="Kramer E."/>
            <person name="Nordborg M."/>
            <person name="Tomkins J."/>
            <person name="Borevitz J."/>
            <person name="Derieg N."/>
            <person name="Yan J."/>
            <person name="Mihaltcheva S."/>
            <person name="Hayes R.D."/>
            <person name="Rokhsar D."/>
        </authorList>
    </citation>
    <scope>NUCLEOTIDE SEQUENCE [LARGE SCALE GENOMIC DNA]</scope>
    <source>
        <strain evidence="8">cv. Goldsmith</strain>
    </source>
</reference>
<dbReference type="AlphaFoldDB" id="A0A2G5C7U2"/>
<dbReference type="Pfam" id="PF00010">
    <property type="entry name" value="HLH"/>
    <property type="match status" value="1"/>
</dbReference>
<sequence>MAAFSYQHSTSLLDSVLLPNINKMSSTSLEDGDINTCFSSYPPPQVLLHDVVKHQENRCLYNNNNNNNSYNTLIKNISSEPLVIKKSKTDSSSMVIELDSDDQKDTSVEKKRKNKDGSCLSSAQSQDMSGVKTKKQKKCNNTKKDDQTGEKKSKTVKKDQKKILEEPPTGYIHVRARRGQATDSHSLAERVRREKISERMKQLQGLVPGCDKVTGKALMLDEIINYVQSLQYQVEFLSMKLASVNPVQHDFGADLSSFMIKSEKGSLGSAFASMHQSNLTQPMTYSDTTTTLTTKSNYFHQDNVVFFQQQQGQMLTAFSQPQDNADLLWDVYDQRQRALNQYGFNNLCSFQ</sequence>
<dbReference type="CDD" id="cd18919">
    <property type="entry name" value="bHLH_AtBPE_like"/>
    <property type="match status" value="1"/>
</dbReference>
<name>A0A2G5C7U2_AQUCA</name>
<protein>
    <recommendedName>
        <fullName evidence="6">BHLH domain-containing protein</fullName>
    </recommendedName>
</protein>
<dbReference type="InterPro" id="IPR024097">
    <property type="entry name" value="bHLH_ZIP_TF"/>
</dbReference>
<dbReference type="GO" id="GO:0005634">
    <property type="term" value="C:nucleus"/>
    <property type="evidence" value="ECO:0007669"/>
    <property type="project" value="UniProtKB-SubCell"/>
</dbReference>
<dbReference type="InParanoid" id="A0A2G5C7U2"/>
<feature type="compositionally biased region" description="Polar residues" evidence="5">
    <location>
        <begin position="119"/>
        <end position="128"/>
    </location>
</feature>
<dbReference type="GO" id="GO:0003700">
    <property type="term" value="F:DNA-binding transcription factor activity"/>
    <property type="evidence" value="ECO:0007669"/>
    <property type="project" value="TreeGrafter"/>
</dbReference>
<dbReference type="GO" id="GO:0046983">
    <property type="term" value="F:protein dimerization activity"/>
    <property type="evidence" value="ECO:0007669"/>
    <property type="project" value="InterPro"/>
</dbReference>
<dbReference type="FunCoup" id="A0A2G5C7U2">
    <property type="interactions" value="73"/>
</dbReference>